<evidence type="ECO:0000259" key="6">
    <source>
        <dbReference type="PROSITE" id="PS50112"/>
    </source>
</evidence>
<dbReference type="InterPro" id="IPR002078">
    <property type="entry name" value="Sigma_54_int"/>
</dbReference>
<sequence>MKHLLPSIEKLIHKNFTMIVNNGDIFQHDCNPVIFQKKQNQYYSLSNTVFSNLTAYNVSTDDMPWNQAEIINLNEDWQTIAEKITNYDHLLVMNQSTVIGYLVSSEIAHIALQSYTYLKTYYDTILDTTDSSISVIDKDKNTVVWTSGAEKLFSIKKEEIIGKPMTDFFQNQMLENINTLETGKSVRHKQHQPREDLFVLINTNPVKIGEDIVGVVVTETDVTYQVQLNKELNNANKTIQTLREEVSRIRPSYNPFNAIKGSSAPIRKTIEKVKQIGTTQARVLLLGDSGVGKELFARAIHDIRTDEVAPFIAVNCGAIPPSLFESELFGYEKGAFSGANTQGKKGKFDLAKGGTLFLDEIGELPLEMQVKFLRVLQEGKYYAVGGTKQKQTECQIITATNKDLQTLIDEGKFREDLYYRLNIVSIKIPPLRERIEDVVELSHMFLYEFATKYNREVNEIPKMIMRALLSHHWPGNIRELRNAIERLVVFSVNGELDIHDLPFQTDPSQLNSVDIFDTQTLTERKKGVSSLKEEMETHEKDIIIIALEQAKHNKNKAAELLGVSRATLYNKMNKLNISDTT</sequence>
<dbReference type="Gene3D" id="3.30.450.20">
    <property type="entry name" value="PAS domain"/>
    <property type="match status" value="1"/>
</dbReference>
<keyword evidence="1" id="KW-0547">Nucleotide-binding</keyword>
<dbReference type="AlphaFoldDB" id="A0A9X3WTK1"/>
<evidence type="ECO:0000256" key="3">
    <source>
        <dbReference type="ARBA" id="ARBA00023015"/>
    </source>
</evidence>
<dbReference type="PROSITE" id="PS00688">
    <property type="entry name" value="SIGMA54_INTERACT_3"/>
    <property type="match status" value="1"/>
</dbReference>
<dbReference type="Pfam" id="PF02954">
    <property type="entry name" value="HTH_8"/>
    <property type="match status" value="1"/>
</dbReference>
<evidence type="ECO:0000313" key="8">
    <source>
        <dbReference type="Proteomes" id="UP001145050"/>
    </source>
</evidence>
<dbReference type="SUPFAM" id="SSF55785">
    <property type="entry name" value="PYP-like sensor domain (PAS domain)"/>
    <property type="match status" value="1"/>
</dbReference>
<evidence type="ECO:0000313" key="7">
    <source>
        <dbReference type="EMBL" id="MDC3425450.1"/>
    </source>
</evidence>
<dbReference type="SUPFAM" id="SSF52540">
    <property type="entry name" value="P-loop containing nucleoside triphosphate hydrolases"/>
    <property type="match status" value="1"/>
</dbReference>
<dbReference type="InterPro" id="IPR000014">
    <property type="entry name" value="PAS"/>
</dbReference>
<dbReference type="PRINTS" id="PR01590">
    <property type="entry name" value="HTHFIS"/>
</dbReference>
<dbReference type="InterPro" id="IPR025944">
    <property type="entry name" value="Sigma_54_int_dom_CS"/>
</dbReference>
<gene>
    <name evidence="7" type="ORF">NC797_13160</name>
</gene>
<dbReference type="EMBL" id="JAMQKB010000015">
    <property type="protein sequence ID" value="MDC3425450.1"/>
    <property type="molecule type" value="Genomic_DNA"/>
</dbReference>
<evidence type="ECO:0000256" key="2">
    <source>
        <dbReference type="ARBA" id="ARBA00022840"/>
    </source>
</evidence>
<keyword evidence="8" id="KW-1185">Reference proteome</keyword>
<dbReference type="FunFam" id="3.40.50.300:FF:000006">
    <property type="entry name" value="DNA-binding transcriptional regulator NtrC"/>
    <property type="match status" value="1"/>
</dbReference>
<dbReference type="GO" id="GO:0005524">
    <property type="term" value="F:ATP binding"/>
    <property type="evidence" value="ECO:0007669"/>
    <property type="project" value="UniProtKB-KW"/>
</dbReference>
<dbReference type="SMART" id="SM00382">
    <property type="entry name" value="AAA"/>
    <property type="match status" value="1"/>
</dbReference>
<keyword evidence="2" id="KW-0067">ATP-binding</keyword>
<dbReference type="RefSeq" id="WP_272437259.1">
    <property type="nucleotide sequence ID" value="NZ_JAMQKB010000015.1"/>
</dbReference>
<dbReference type="InterPro" id="IPR002197">
    <property type="entry name" value="HTH_Fis"/>
</dbReference>
<dbReference type="GO" id="GO:0006355">
    <property type="term" value="P:regulation of DNA-templated transcription"/>
    <property type="evidence" value="ECO:0007669"/>
    <property type="project" value="InterPro"/>
</dbReference>
<feature type="domain" description="Sigma-54 factor interaction" evidence="5">
    <location>
        <begin position="259"/>
        <end position="489"/>
    </location>
</feature>
<dbReference type="CDD" id="cd00130">
    <property type="entry name" value="PAS"/>
    <property type="match status" value="1"/>
</dbReference>
<dbReference type="InterPro" id="IPR035965">
    <property type="entry name" value="PAS-like_dom_sf"/>
</dbReference>
<dbReference type="Gene3D" id="1.10.10.60">
    <property type="entry name" value="Homeodomain-like"/>
    <property type="match status" value="1"/>
</dbReference>
<keyword evidence="4" id="KW-0804">Transcription</keyword>
<dbReference type="SMART" id="SM00091">
    <property type="entry name" value="PAS"/>
    <property type="match status" value="1"/>
</dbReference>
<dbReference type="NCBIfam" id="TIGR00229">
    <property type="entry name" value="sensory_box"/>
    <property type="match status" value="1"/>
</dbReference>
<dbReference type="PANTHER" id="PTHR32071:SF57">
    <property type="entry name" value="C4-DICARBOXYLATE TRANSPORT TRANSCRIPTIONAL REGULATORY PROTEIN DCTD"/>
    <property type="match status" value="1"/>
</dbReference>
<dbReference type="CDD" id="cd00009">
    <property type="entry name" value="AAA"/>
    <property type="match status" value="1"/>
</dbReference>
<dbReference type="Proteomes" id="UP001145050">
    <property type="component" value="Unassembled WGS sequence"/>
</dbReference>
<dbReference type="PROSITE" id="PS50112">
    <property type="entry name" value="PAS"/>
    <property type="match status" value="1"/>
</dbReference>
<dbReference type="InterPro" id="IPR003593">
    <property type="entry name" value="AAA+_ATPase"/>
</dbReference>
<keyword evidence="3" id="KW-0805">Transcription regulation</keyword>
<dbReference type="Pfam" id="PF00158">
    <property type="entry name" value="Sigma54_activat"/>
    <property type="match status" value="1"/>
</dbReference>
<reference evidence="7" key="1">
    <citation type="submission" date="2022-06" db="EMBL/GenBank/DDBJ databases">
        <title>Aquibacillus sp. a new bacterium isolated from soil saline samples.</title>
        <authorList>
            <person name="Galisteo C."/>
            <person name="De La Haba R."/>
            <person name="Sanchez-Porro C."/>
            <person name="Ventosa A."/>
        </authorList>
    </citation>
    <scope>NUCLEOTIDE SEQUENCE</scope>
    <source>
        <strain evidence="7">3ASR75-11</strain>
    </source>
</reference>
<accession>A0A9X3WTK1</accession>
<evidence type="ECO:0000259" key="5">
    <source>
        <dbReference type="PROSITE" id="PS50045"/>
    </source>
</evidence>
<dbReference type="InterPro" id="IPR025662">
    <property type="entry name" value="Sigma_54_int_dom_ATP-bd_1"/>
</dbReference>
<evidence type="ECO:0000256" key="1">
    <source>
        <dbReference type="ARBA" id="ARBA00022741"/>
    </source>
</evidence>
<dbReference type="SUPFAM" id="SSF46689">
    <property type="entry name" value="Homeodomain-like"/>
    <property type="match status" value="1"/>
</dbReference>
<dbReference type="GO" id="GO:0043565">
    <property type="term" value="F:sequence-specific DNA binding"/>
    <property type="evidence" value="ECO:0007669"/>
    <property type="project" value="InterPro"/>
</dbReference>
<protein>
    <submittedName>
        <fullName evidence="7">Sigma 54-interacting transcriptional regulator</fullName>
    </submittedName>
</protein>
<dbReference type="InterPro" id="IPR009057">
    <property type="entry name" value="Homeodomain-like_sf"/>
</dbReference>
<feature type="domain" description="PAS" evidence="6">
    <location>
        <begin position="118"/>
        <end position="189"/>
    </location>
</feature>
<dbReference type="PROSITE" id="PS00675">
    <property type="entry name" value="SIGMA54_INTERACT_1"/>
    <property type="match status" value="1"/>
</dbReference>
<dbReference type="PROSITE" id="PS50045">
    <property type="entry name" value="SIGMA54_INTERACT_4"/>
    <property type="match status" value="1"/>
</dbReference>
<dbReference type="Gene3D" id="3.40.50.300">
    <property type="entry name" value="P-loop containing nucleotide triphosphate hydrolases"/>
    <property type="match status" value="1"/>
</dbReference>
<dbReference type="Gene3D" id="1.10.8.60">
    <property type="match status" value="1"/>
</dbReference>
<dbReference type="InterPro" id="IPR027417">
    <property type="entry name" value="P-loop_NTPase"/>
</dbReference>
<name>A0A9X3WTK1_9BACI</name>
<organism evidence="7 8">
    <name type="scientific">Terrihalobacillus insolitus</name>
    <dbReference type="NCBI Taxonomy" id="2950438"/>
    <lineage>
        <taxon>Bacteria</taxon>
        <taxon>Bacillati</taxon>
        <taxon>Bacillota</taxon>
        <taxon>Bacilli</taxon>
        <taxon>Bacillales</taxon>
        <taxon>Bacillaceae</taxon>
        <taxon>Terrihalobacillus</taxon>
    </lineage>
</organism>
<dbReference type="InterPro" id="IPR058031">
    <property type="entry name" value="AAA_lid_NorR"/>
</dbReference>
<dbReference type="PANTHER" id="PTHR32071">
    <property type="entry name" value="TRANSCRIPTIONAL REGULATORY PROTEIN"/>
    <property type="match status" value="1"/>
</dbReference>
<comment type="caution">
    <text evidence="7">The sequence shown here is derived from an EMBL/GenBank/DDBJ whole genome shotgun (WGS) entry which is preliminary data.</text>
</comment>
<proteinExistence type="predicted"/>
<dbReference type="Pfam" id="PF25601">
    <property type="entry name" value="AAA_lid_14"/>
    <property type="match status" value="1"/>
</dbReference>
<dbReference type="InterPro" id="IPR013767">
    <property type="entry name" value="PAS_fold"/>
</dbReference>
<dbReference type="Pfam" id="PF00989">
    <property type="entry name" value="PAS"/>
    <property type="match status" value="1"/>
</dbReference>
<evidence type="ECO:0000256" key="4">
    <source>
        <dbReference type="ARBA" id="ARBA00023163"/>
    </source>
</evidence>